<dbReference type="InterPro" id="IPR033134">
    <property type="entry name" value="Asp/Glu_racemase_AS_2"/>
</dbReference>
<dbReference type="InterPro" id="IPR004391">
    <property type="entry name" value="Glu_race"/>
</dbReference>
<proteinExistence type="inferred from homology"/>
<comment type="pathway">
    <text evidence="5">Cell wall biogenesis; peptidoglycan biosynthesis.</text>
</comment>
<dbReference type="EMBL" id="PKRU02000027">
    <property type="protein sequence ID" value="RPD37069.1"/>
    <property type="molecule type" value="Genomic_DNA"/>
</dbReference>
<feature type="binding site" evidence="5">
    <location>
        <begin position="85"/>
        <end position="86"/>
    </location>
    <ligand>
        <name>substrate</name>
    </ligand>
</feature>
<dbReference type="GO" id="GO:0071555">
    <property type="term" value="P:cell wall organization"/>
    <property type="evidence" value="ECO:0007669"/>
    <property type="project" value="UniProtKB-KW"/>
</dbReference>
<evidence type="ECO:0000256" key="2">
    <source>
        <dbReference type="ARBA" id="ARBA00022984"/>
    </source>
</evidence>
<feature type="active site" description="Proton donor/acceptor" evidence="5">
    <location>
        <position position="84"/>
    </location>
</feature>
<evidence type="ECO:0000256" key="1">
    <source>
        <dbReference type="ARBA" id="ARBA00022960"/>
    </source>
</evidence>
<dbReference type="GO" id="GO:0008881">
    <property type="term" value="F:glutamate racemase activity"/>
    <property type="evidence" value="ECO:0007669"/>
    <property type="project" value="UniProtKB-UniRule"/>
</dbReference>
<dbReference type="PROSITE" id="PS00924">
    <property type="entry name" value="ASP_GLU_RACEMASE_2"/>
    <property type="match status" value="1"/>
</dbReference>
<evidence type="ECO:0000313" key="6">
    <source>
        <dbReference type="EMBL" id="RPD37069.1"/>
    </source>
</evidence>
<comment type="caution">
    <text evidence="6">The sequence shown here is derived from an EMBL/GenBank/DDBJ whole genome shotgun (WGS) entry which is preliminary data.</text>
</comment>
<dbReference type="Gene3D" id="3.40.50.1860">
    <property type="match status" value="2"/>
</dbReference>
<sequence>MKNIVIFVKKNPKNCIMIFDSGIGGLSVLQKVRFLMPEYHFIYVADDSGFPYGNWEDNALKERLLFLFADILEKYKPVLSIVACNTAFTLVKDELRSTFPSMLFLGAVPAIKQATAYTSTGLVSVLSTPATLRRAYTDDFIRSYASKCQINLVSSTTLASIAEDYTCGKIVKEDGIQREIQGCFIEKEGRRTDVVVLACTHYPFMTHIFRRLSPWPVDWLDASYSIARRARSLLPVIEMNEVGLSDDQVVFISRKPDIAMQRLMQGFGLKI</sequence>
<comment type="catalytic activity">
    <reaction evidence="5">
        <text>L-glutamate = D-glutamate</text>
        <dbReference type="Rhea" id="RHEA:12813"/>
        <dbReference type="ChEBI" id="CHEBI:29985"/>
        <dbReference type="ChEBI" id="CHEBI:29986"/>
        <dbReference type="EC" id="5.1.1.3"/>
    </reaction>
</comment>
<keyword evidence="4 5" id="KW-0961">Cell wall biogenesis/degradation</keyword>
<feature type="active site" description="Proton donor/acceptor" evidence="5">
    <location>
        <position position="199"/>
    </location>
</feature>
<feature type="binding site" evidence="5">
    <location>
        <begin position="20"/>
        <end position="21"/>
    </location>
    <ligand>
        <name>substrate</name>
    </ligand>
</feature>
<dbReference type="AlphaFoldDB" id="A0A3R7RJ81"/>
<dbReference type="SUPFAM" id="SSF53681">
    <property type="entry name" value="Aspartate/glutamate racemase"/>
    <property type="match status" value="2"/>
</dbReference>
<dbReference type="GO" id="GO:0009252">
    <property type="term" value="P:peptidoglycan biosynthetic process"/>
    <property type="evidence" value="ECO:0007669"/>
    <property type="project" value="UniProtKB-UniRule"/>
</dbReference>
<organism evidence="6 7">
    <name type="scientific">Candidatus Liberibacter solanacearum</name>
    <dbReference type="NCBI Taxonomy" id="556287"/>
    <lineage>
        <taxon>Bacteria</taxon>
        <taxon>Pseudomonadati</taxon>
        <taxon>Pseudomonadota</taxon>
        <taxon>Alphaproteobacteria</taxon>
        <taxon>Hyphomicrobiales</taxon>
        <taxon>Rhizobiaceae</taxon>
        <taxon>Liberibacter</taxon>
    </lineage>
</organism>
<dbReference type="Proteomes" id="UP000236895">
    <property type="component" value="Unassembled WGS sequence"/>
</dbReference>
<dbReference type="PANTHER" id="PTHR21198">
    <property type="entry name" value="GLUTAMATE RACEMASE"/>
    <property type="match status" value="1"/>
</dbReference>
<evidence type="ECO:0000256" key="3">
    <source>
        <dbReference type="ARBA" id="ARBA00023235"/>
    </source>
</evidence>
<feature type="binding site" evidence="5">
    <location>
        <begin position="52"/>
        <end position="53"/>
    </location>
    <ligand>
        <name>substrate</name>
    </ligand>
</feature>
<gene>
    <name evidence="5" type="primary">murI</name>
    <name evidence="6" type="ORF">C0030_004375</name>
</gene>
<dbReference type="PANTHER" id="PTHR21198:SF2">
    <property type="entry name" value="GLUTAMATE RACEMASE"/>
    <property type="match status" value="1"/>
</dbReference>
<comment type="similarity">
    <text evidence="5">Belongs to the aspartate/glutamate racemases family.</text>
</comment>
<feature type="binding site" evidence="5">
    <location>
        <begin position="200"/>
        <end position="201"/>
    </location>
    <ligand>
        <name>substrate</name>
    </ligand>
</feature>
<evidence type="ECO:0000313" key="7">
    <source>
        <dbReference type="Proteomes" id="UP000236895"/>
    </source>
</evidence>
<keyword evidence="2 5" id="KW-0573">Peptidoglycan synthesis</keyword>
<keyword evidence="1 5" id="KW-0133">Cell shape</keyword>
<comment type="function">
    <text evidence="5">Provides the (R)-glutamate required for cell wall biosynthesis.</text>
</comment>
<reference evidence="6 7" key="1">
    <citation type="submission" date="2018-11" db="EMBL/GenBank/DDBJ databases">
        <title>Genome Analysis of Haplotype D of Candidatus Liberibacter Solanacearum.</title>
        <authorList>
            <person name="Katsir L."/>
            <person name="Ruan Z."/>
            <person name="Santos Garcia D."/>
            <person name="Piasezky A."/>
            <person name="Jiang J."/>
            <person name="Sela N."/>
            <person name="Freilich S."/>
            <person name="Bahar O."/>
        </authorList>
    </citation>
    <scope>NUCLEOTIDE SEQUENCE [LARGE SCALE GENOMIC DNA]</scope>
    <source>
        <strain evidence="7">haplotype D1</strain>
    </source>
</reference>
<accession>A0A3R7RJ81</accession>
<name>A0A3R7RJ81_9HYPH</name>
<evidence type="ECO:0000256" key="5">
    <source>
        <dbReference type="HAMAP-Rule" id="MF_00258"/>
    </source>
</evidence>
<dbReference type="HAMAP" id="MF_00258">
    <property type="entry name" value="Glu_racemase"/>
    <property type="match status" value="1"/>
</dbReference>
<dbReference type="EC" id="5.1.1.3" evidence="5"/>
<dbReference type="UniPathway" id="UPA00219"/>
<keyword evidence="3 5" id="KW-0413">Isomerase</keyword>
<protein>
    <recommendedName>
        <fullName evidence="5">Glutamate racemase</fullName>
        <ecNumber evidence="5">5.1.1.3</ecNumber>
    </recommendedName>
</protein>
<dbReference type="GO" id="GO:0008360">
    <property type="term" value="P:regulation of cell shape"/>
    <property type="evidence" value="ECO:0007669"/>
    <property type="project" value="UniProtKB-KW"/>
</dbReference>
<dbReference type="InterPro" id="IPR001920">
    <property type="entry name" value="Asp/Glu_race"/>
</dbReference>
<evidence type="ECO:0000256" key="4">
    <source>
        <dbReference type="ARBA" id="ARBA00023316"/>
    </source>
</evidence>